<keyword evidence="1" id="KW-0812">Transmembrane</keyword>
<keyword evidence="3" id="KW-1185">Reference proteome</keyword>
<keyword evidence="1" id="KW-1133">Transmembrane helix</keyword>
<accession>A0A7K1UYK7</accession>
<keyword evidence="1" id="KW-0472">Membrane</keyword>
<name>A0A7K1UYK7_9NOCA</name>
<evidence type="ECO:0000256" key="1">
    <source>
        <dbReference type="SAM" id="Phobius"/>
    </source>
</evidence>
<feature type="transmembrane region" description="Helical" evidence="1">
    <location>
        <begin position="180"/>
        <end position="203"/>
    </location>
</feature>
<organism evidence="2 3">
    <name type="scientific">Nocardia terrae</name>
    <dbReference type="NCBI Taxonomy" id="2675851"/>
    <lineage>
        <taxon>Bacteria</taxon>
        <taxon>Bacillati</taxon>
        <taxon>Actinomycetota</taxon>
        <taxon>Actinomycetes</taxon>
        <taxon>Mycobacteriales</taxon>
        <taxon>Nocardiaceae</taxon>
        <taxon>Nocardia</taxon>
    </lineage>
</organism>
<reference evidence="2 3" key="1">
    <citation type="submission" date="2019-12" db="EMBL/GenBank/DDBJ databases">
        <title>Nocardia sp. nov. ET3-3 isolated from soil.</title>
        <authorList>
            <person name="Kanchanasin P."/>
            <person name="Tanasupawat S."/>
            <person name="Yuki M."/>
            <person name="Kudo T."/>
        </authorList>
    </citation>
    <scope>NUCLEOTIDE SEQUENCE [LARGE SCALE GENOMIC DNA]</scope>
    <source>
        <strain evidence="2 3">ET3-3</strain>
    </source>
</reference>
<evidence type="ECO:0000313" key="2">
    <source>
        <dbReference type="EMBL" id="MVU79466.1"/>
    </source>
</evidence>
<comment type="caution">
    <text evidence="2">The sequence shown here is derived from an EMBL/GenBank/DDBJ whole genome shotgun (WGS) entry which is preliminary data.</text>
</comment>
<sequence>MADPDDEDRSEGVNRYRAMNLWLAGLKKDAGIPLRASDIVSLTDAERALDFFNELIERAHQGGVGKIITQETDGSIVRFLEGDAASFVRRRRNDYAVRYAELARQQQLDVIKSAVETKVADPQVRQELAQLVAETAQKQRELDANRRSQEEADHIREVRRIDLQARRWQMRKTMLEREPAAVLIGGLLLVVLTGTLVIGMFTHTTTPEVLINMVLLILGFFFGQTAGRDGRSVENRQ</sequence>
<evidence type="ECO:0000313" key="3">
    <source>
        <dbReference type="Proteomes" id="UP000466794"/>
    </source>
</evidence>
<dbReference type="Proteomes" id="UP000466794">
    <property type="component" value="Unassembled WGS sequence"/>
</dbReference>
<gene>
    <name evidence="2" type="ORF">GPX89_19730</name>
</gene>
<protein>
    <submittedName>
        <fullName evidence="2">Uncharacterized protein</fullName>
    </submittedName>
</protein>
<dbReference type="AlphaFoldDB" id="A0A7K1UYK7"/>
<feature type="transmembrane region" description="Helical" evidence="1">
    <location>
        <begin position="209"/>
        <end position="227"/>
    </location>
</feature>
<dbReference type="EMBL" id="WRPP01000003">
    <property type="protein sequence ID" value="MVU79466.1"/>
    <property type="molecule type" value="Genomic_DNA"/>
</dbReference>
<dbReference type="RefSeq" id="WP_157388998.1">
    <property type="nucleotide sequence ID" value="NZ_WRPP01000003.1"/>
</dbReference>
<proteinExistence type="predicted"/>